<dbReference type="Proteomes" id="UP000671914">
    <property type="component" value="Chromosome"/>
</dbReference>
<sequence length="170" mass="18424">MKRLLLTSTLGSILILTGCASGSAPTAVDVPTQSPEPIVATEKQVASVFAEYESDWRETMDGAGECRMLWVFEPGSLPGMTCWLQEQTLSTTAEIVIRDVGELEVPSSMVSLVSSTTSVLQDIVDVDAKTICDAEASEPADSDECNQALGSLNFHYTRLESELDAWRPYL</sequence>
<reference evidence="2" key="1">
    <citation type="submission" date="2021-03" db="EMBL/GenBank/DDBJ databases">
        <title>Agromyces archimandritus sp. nov., isolated from the cockroach Archimandrita tessellata.</title>
        <authorList>
            <person name="Guzman J."/>
            <person name="Ortuzar M."/>
            <person name="Poehlein A."/>
            <person name="Daniel R."/>
            <person name="Trujillo M."/>
            <person name="Vilcinskas A."/>
        </authorList>
    </citation>
    <scope>NUCLEOTIDE SEQUENCE</scope>
    <source>
        <strain evidence="2">G127AT</strain>
    </source>
</reference>
<feature type="chain" id="PRO_5038468273" description="Lipoprotein" evidence="1">
    <location>
        <begin position="27"/>
        <end position="170"/>
    </location>
</feature>
<name>A0A975FQA3_9MICO</name>
<protein>
    <recommendedName>
        <fullName evidence="4">Lipoprotein</fullName>
    </recommendedName>
</protein>
<dbReference type="AlphaFoldDB" id="A0A975FQA3"/>
<organism evidence="2 3">
    <name type="scientific">Agromyces archimandritae</name>
    <dbReference type="NCBI Taxonomy" id="2781962"/>
    <lineage>
        <taxon>Bacteria</taxon>
        <taxon>Bacillati</taxon>
        <taxon>Actinomycetota</taxon>
        <taxon>Actinomycetes</taxon>
        <taxon>Micrococcales</taxon>
        <taxon>Microbacteriaceae</taxon>
        <taxon>Agromyces</taxon>
    </lineage>
</organism>
<accession>A0A975FQA3</accession>
<dbReference type="PROSITE" id="PS51257">
    <property type="entry name" value="PROKAR_LIPOPROTEIN"/>
    <property type="match status" value="1"/>
</dbReference>
<dbReference type="RefSeq" id="WP_210899669.1">
    <property type="nucleotide sequence ID" value="NZ_CP071696.1"/>
</dbReference>
<evidence type="ECO:0008006" key="4">
    <source>
        <dbReference type="Google" id="ProtNLM"/>
    </source>
</evidence>
<dbReference type="KEGG" id="aarc:G127AT_03130"/>
<keyword evidence="3" id="KW-1185">Reference proteome</keyword>
<evidence type="ECO:0000256" key="1">
    <source>
        <dbReference type="SAM" id="SignalP"/>
    </source>
</evidence>
<keyword evidence="1" id="KW-0732">Signal</keyword>
<evidence type="ECO:0000313" key="2">
    <source>
        <dbReference type="EMBL" id="QTX05236.1"/>
    </source>
</evidence>
<proteinExistence type="predicted"/>
<evidence type="ECO:0000313" key="3">
    <source>
        <dbReference type="Proteomes" id="UP000671914"/>
    </source>
</evidence>
<dbReference type="EMBL" id="CP071696">
    <property type="protein sequence ID" value="QTX05236.1"/>
    <property type="molecule type" value="Genomic_DNA"/>
</dbReference>
<feature type="signal peptide" evidence="1">
    <location>
        <begin position="1"/>
        <end position="26"/>
    </location>
</feature>
<gene>
    <name evidence="2" type="ORF">G127AT_03130</name>
</gene>